<dbReference type="VEuPathDB" id="FungiDB:Z520_12374"/>
<evidence type="ECO:0000313" key="1">
    <source>
        <dbReference type="EMBL" id="KIX91911.1"/>
    </source>
</evidence>
<name>A0A0D2I3Q7_9EURO</name>
<proteinExistence type="predicted"/>
<dbReference type="AlphaFoldDB" id="A0A0D2I3Q7"/>
<accession>A0A0D2I3Q7</accession>
<dbReference type="RefSeq" id="XP_016626034.1">
    <property type="nucleotide sequence ID" value="XM_016782860.1"/>
</dbReference>
<reference evidence="1 2" key="1">
    <citation type="submission" date="2015-01" db="EMBL/GenBank/DDBJ databases">
        <title>The Genome Sequence of Fonsecaea multimorphosa CBS 102226.</title>
        <authorList>
            <consortium name="The Broad Institute Genomics Platform"/>
            <person name="Cuomo C."/>
            <person name="de Hoog S."/>
            <person name="Gorbushina A."/>
            <person name="Stielow B."/>
            <person name="Teixiera M."/>
            <person name="Abouelleil A."/>
            <person name="Chapman S.B."/>
            <person name="Priest M."/>
            <person name="Young S.K."/>
            <person name="Wortman J."/>
            <person name="Nusbaum C."/>
            <person name="Birren B."/>
        </authorList>
    </citation>
    <scope>NUCLEOTIDE SEQUENCE [LARGE SCALE GENOMIC DNA]</scope>
    <source>
        <strain evidence="1 2">CBS 102226</strain>
    </source>
</reference>
<organism evidence="1 2">
    <name type="scientific">Fonsecaea multimorphosa CBS 102226</name>
    <dbReference type="NCBI Taxonomy" id="1442371"/>
    <lineage>
        <taxon>Eukaryota</taxon>
        <taxon>Fungi</taxon>
        <taxon>Dikarya</taxon>
        <taxon>Ascomycota</taxon>
        <taxon>Pezizomycotina</taxon>
        <taxon>Eurotiomycetes</taxon>
        <taxon>Chaetothyriomycetidae</taxon>
        <taxon>Chaetothyriales</taxon>
        <taxon>Herpotrichiellaceae</taxon>
        <taxon>Fonsecaea</taxon>
    </lineage>
</organism>
<dbReference type="Proteomes" id="UP000053411">
    <property type="component" value="Unassembled WGS sequence"/>
</dbReference>
<dbReference type="GeneID" id="27718120"/>
<evidence type="ECO:0000313" key="2">
    <source>
        <dbReference type="Proteomes" id="UP000053411"/>
    </source>
</evidence>
<protein>
    <submittedName>
        <fullName evidence="1">Uncharacterized protein</fullName>
    </submittedName>
</protein>
<keyword evidence="2" id="KW-1185">Reference proteome</keyword>
<sequence length="69" mass="7502">MSPASATSGVKRSSQLVAGPLSNIAPRRRDALKVFRTTGLNWRPVDVLAAIADGILDPIEWAKQYILKL</sequence>
<gene>
    <name evidence="1" type="ORF">Z520_12374</name>
</gene>
<dbReference type="EMBL" id="KN848117">
    <property type="protein sequence ID" value="KIX91911.1"/>
    <property type="molecule type" value="Genomic_DNA"/>
</dbReference>